<reference evidence="1 2" key="2">
    <citation type="journal article" date="2022" name="Mol. Ecol. Resour.">
        <title>The genomes of chicory, endive, great burdock and yacon provide insights into Asteraceae paleo-polyploidization history and plant inulin production.</title>
        <authorList>
            <person name="Fan W."/>
            <person name="Wang S."/>
            <person name="Wang H."/>
            <person name="Wang A."/>
            <person name="Jiang F."/>
            <person name="Liu H."/>
            <person name="Zhao H."/>
            <person name="Xu D."/>
            <person name="Zhang Y."/>
        </authorList>
    </citation>
    <scope>NUCLEOTIDE SEQUENCE [LARGE SCALE GENOMIC DNA]</scope>
    <source>
        <strain evidence="2">cv. Punajuju</strain>
        <tissue evidence="1">Leaves</tissue>
    </source>
</reference>
<sequence>MLASTRCVEFILCASSFCWDVVFGFNNDEKANSKILIVRVVQFFVHAQFQLLSVWRILLYSGSVFIVLAAGCPRLLVDFGLGLRLGSRAHTHFRIDPMCSTVLSLVPSLNEFAIGGFHAYLTRVGAAFCIIFVHFPVLDCRSLSTLPV</sequence>
<evidence type="ECO:0000313" key="1">
    <source>
        <dbReference type="EMBL" id="KAI3767307.1"/>
    </source>
</evidence>
<name>A0ACB9F9F4_CICIN</name>
<keyword evidence="2" id="KW-1185">Reference proteome</keyword>
<comment type="caution">
    <text evidence="1">The sequence shown here is derived from an EMBL/GenBank/DDBJ whole genome shotgun (WGS) entry which is preliminary data.</text>
</comment>
<protein>
    <submittedName>
        <fullName evidence="1">Uncharacterized protein</fullName>
    </submittedName>
</protein>
<dbReference type="EMBL" id="CM042011">
    <property type="protein sequence ID" value="KAI3767307.1"/>
    <property type="molecule type" value="Genomic_DNA"/>
</dbReference>
<evidence type="ECO:0000313" key="2">
    <source>
        <dbReference type="Proteomes" id="UP001055811"/>
    </source>
</evidence>
<reference evidence="2" key="1">
    <citation type="journal article" date="2022" name="Mol. Ecol. Resour.">
        <title>The genomes of chicory, endive, great burdock and yacon provide insights into Asteraceae palaeo-polyploidization history and plant inulin production.</title>
        <authorList>
            <person name="Fan W."/>
            <person name="Wang S."/>
            <person name="Wang H."/>
            <person name="Wang A."/>
            <person name="Jiang F."/>
            <person name="Liu H."/>
            <person name="Zhao H."/>
            <person name="Xu D."/>
            <person name="Zhang Y."/>
        </authorList>
    </citation>
    <scope>NUCLEOTIDE SEQUENCE [LARGE SCALE GENOMIC DNA]</scope>
    <source>
        <strain evidence="2">cv. Punajuju</strain>
    </source>
</reference>
<organism evidence="1 2">
    <name type="scientific">Cichorium intybus</name>
    <name type="common">Chicory</name>
    <dbReference type="NCBI Taxonomy" id="13427"/>
    <lineage>
        <taxon>Eukaryota</taxon>
        <taxon>Viridiplantae</taxon>
        <taxon>Streptophyta</taxon>
        <taxon>Embryophyta</taxon>
        <taxon>Tracheophyta</taxon>
        <taxon>Spermatophyta</taxon>
        <taxon>Magnoliopsida</taxon>
        <taxon>eudicotyledons</taxon>
        <taxon>Gunneridae</taxon>
        <taxon>Pentapetalae</taxon>
        <taxon>asterids</taxon>
        <taxon>campanulids</taxon>
        <taxon>Asterales</taxon>
        <taxon>Asteraceae</taxon>
        <taxon>Cichorioideae</taxon>
        <taxon>Cichorieae</taxon>
        <taxon>Cichoriinae</taxon>
        <taxon>Cichorium</taxon>
    </lineage>
</organism>
<dbReference type="Proteomes" id="UP001055811">
    <property type="component" value="Linkage Group LG03"/>
</dbReference>
<accession>A0ACB9F9F4</accession>
<proteinExistence type="predicted"/>
<gene>
    <name evidence="1" type="ORF">L2E82_17402</name>
</gene>